<evidence type="ECO:0000256" key="1">
    <source>
        <dbReference type="SAM" id="MobiDB-lite"/>
    </source>
</evidence>
<accession>A0AA46H0W9</accession>
<evidence type="ECO:0000313" key="4">
    <source>
        <dbReference type="Proteomes" id="UP000254118"/>
    </source>
</evidence>
<feature type="transmembrane region" description="Helical" evidence="2">
    <location>
        <begin position="300"/>
        <end position="321"/>
    </location>
</feature>
<evidence type="ECO:0000313" key="3">
    <source>
        <dbReference type="EMBL" id="STD11562.1"/>
    </source>
</evidence>
<protein>
    <submittedName>
        <fullName evidence="3">Uncharacterized protein</fullName>
    </submittedName>
</protein>
<feature type="transmembrane region" description="Helical" evidence="2">
    <location>
        <begin position="60"/>
        <end position="78"/>
    </location>
</feature>
<feature type="transmembrane region" description="Helical" evidence="2">
    <location>
        <begin position="114"/>
        <end position="133"/>
    </location>
</feature>
<keyword evidence="2" id="KW-0812">Transmembrane</keyword>
<gene>
    <name evidence="3" type="ORF">NCTC7915_01610</name>
</gene>
<organism evidence="3 4">
    <name type="scientific">Dermatophilus congolensis</name>
    <dbReference type="NCBI Taxonomy" id="1863"/>
    <lineage>
        <taxon>Bacteria</taxon>
        <taxon>Bacillati</taxon>
        <taxon>Actinomycetota</taxon>
        <taxon>Actinomycetes</taxon>
        <taxon>Micrococcales</taxon>
        <taxon>Dermatophilaceae</taxon>
        <taxon>Dermatophilus</taxon>
    </lineage>
</organism>
<keyword evidence="2" id="KW-1133">Transmembrane helix</keyword>
<proteinExistence type="predicted"/>
<feature type="transmembrane region" description="Helical" evidence="2">
    <location>
        <begin position="84"/>
        <end position="102"/>
    </location>
</feature>
<evidence type="ECO:0000256" key="2">
    <source>
        <dbReference type="SAM" id="Phobius"/>
    </source>
</evidence>
<feature type="transmembrane region" description="Helical" evidence="2">
    <location>
        <begin position="233"/>
        <end position="255"/>
    </location>
</feature>
<dbReference type="EMBL" id="UFYA01000001">
    <property type="protein sequence ID" value="STD11562.1"/>
    <property type="molecule type" value="Genomic_DNA"/>
</dbReference>
<dbReference type="AlphaFoldDB" id="A0AA46H0W9"/>
<reference evidence="3 4" key="1">
    <citation type="submission" date="2018-06" db="EMBL/GenBank/DDBJ databases">
        <authorList>
            <consortium name="Pathogen Informatics"/>
            <person name="Doyle S."/>
        </authorList>
    </citation>
    <scope>NUCLEOTIDE SEQUENCE [LARGE SCALE GENOMIC DNA]</scope>
    <source>
        <strain evidence="3 4">NCTC7915</strain>
    </source>
</reference>
<feature type="transmembrane region" description="Helical" evidence="2">
    <location>
        <begin position="262"/>
        <end position="288"/>
    </location>
</feature>
<feature type="region of interest" description="Disordered" evidence="1">
    <location>
        <begin position="471"/>
        <end position="491"/>
    </location>
</feature>
<sequence length="491" mass="53471">MSTRGNLVSVRTLLSRADGERGFVSAPLSQHQQRAHQRFVLRESHLAGERESKSRYPSRLLDPVWWIGVLFVANFFLMRLSVPGIDISLSVPLTIVWLGLAWRCHVIVVEPRRFLLWVVAGGVAALVTFPQILFVPAPYVSVNSWLLWMVTWLPAAFMMADRSRGTFERALRAVKNIGLGLASISVLFMVVQVTPIGYRDFIGESLPSNLVVSGFNTSYPLFYEANIYKSNGWFALEPSFMSFILGLCILAALLIRARIWEVMVLSVGMLVTAAGSGMFVALIGVVVMLWQRQWPLLRRYLIPGLVLAAVAAPTTIGKTILDRLSEGSSENSSTALRTFEPYLYLFPKWVSDWGIVLFGGGPGSSRYVVDASGVNGLLVPTVGKVFFDYGLIAGALLAVIIVVSYVKATEPAIGMSVLVSMLVLQPPAQPLMVPAFLLSTLWAPALRDNILAGTERLYSPRRAAISTAGVSGDVGSVSSAVSAGSSSSERE</sequence>
<name>A0AA46H0W9_9MICO</name>
<feature type="transmembrane region" description="Helical" evidence="2">
    <location>
        <begin position="177"/>
        <end position="198"/>
    </location>
</feature>
<feature type="transmembrane region" description="Helical" evidence="2">
    <location>
        <begin position="386"/>
        <end position="408"/>
    </location>
</feature>
<feature type="transmembrane region" description="Helical" evidence="2">
    <location>
        <begin position="139"/>
        <end position="157"/>
    </location>
</feature>
<comment type="caution">
    <text evidence="3">The sequence shown here is derived from an EMBL/GenBank/DDBJ whole genome shotgun (WGS) entry which is preliminary data.</text>
</comment>
<dbReference type="Proteomes" id="UP000254118">
    <property type="component" value="Unassembled WGS sequence"/>
</dbReference>
<keyword evidence="2" id="KW-0472">Membrane</keyword>